<evidence type="ECO:0000313" key="3">
    <source>
        <dbReference type="Proteomes" id="UP000308652"/>
    </source>
</evidence>
<keyword evidence="3" id="KW-1185">Reference proteome</keyword>
<dbReference type="Proteomes" id="UP000308652">
    <property type="component" value="Unassembled WGS sequence"/>
</dbReference>
<proteinExistence type="predicted"/>
<accession>A0A5C3M501</accession>
<gene>
    <name evidence="2" type="ORF">BDQ12DRAFT_681065</name>
</gene>
<feature type="region of interest" description="Disordered" evidence="1">
    <location>
        <begin position="60"/>
        <end position="252"/>
    </location>
</feature>
<dbReference type="PANTHER" id="PTHR15410">
    <property type="entry name" value="HIRA-INTERACTING PROTEIN 3"/>
    <property type="match status" value="1"/>
</dbReference>
<dbReference type="AlphaFoldDB" id="A0A5C3M501"/>
<reference evidence="2 3" key="1">
    <citation type="journal article" date="2019" name="Nat. Ecol. Evol.">
        <title>Megaphylogeny resolves global patterns of mushroom evolution.</title>
        <authorList>
            <person name="Varga T."/>
            <person name="Krizsan K."/>
            <person name="Foldi C."/>
            <person name="Dima B."/>
            <person name="Sanchez-Garcia M."/>
            <person name="Sanchez-Ramirez S."/>
            <person name="Szollosi G.J."/>
            <person name="Szarkandi J.G."/>
            <person name="Papp V."/>
            <person name="Albert L."/>
            <person name="Andreopoulos W."/>
            <person name="Angelini C."/>
            <person name="Antonin V."/>
            <person name="Barry K.W."/>
            <person name="Bougher N.L."/>
            <person name="Buchanan P."/>
            <person name="Buyck B."/>
            <person name="Bense V."/>
            <person name="Catcheside P."/>
            <person name="Chovatia M."/>
            <person name="Cooper J."/>
            <person name="Damon W."/>
            <person name="Desjardin D."/>
            <person name="Finy P."/>
            <person name="Geml J."/>
            <person name="Haridas S."/>
            <person name="Hughes K."/>
            <person name="Justo A."/>
            <person name="Karasinski D."/>
            <person name="Kautmanova I."/>
            <person name="Kiss B."/>
            <person name="Kocsube S."/>
            <person name="Kotiranta H."/>
            <person name="LaButti K.M."/>
            <person name="Lechner B.E."/>
            <person name="Liimatainen K."/>
            <person name="Lipzen A."/>
            <person name="Lukacs Z."/>
            <person name="Mihaltcheva S."/>
            <person name="Morgado L.N."/>
            <person name="Niskanen T."/>
            <person name="Noordeloos M.E."/>
            <person name="Ohm R.A."/>
            <person name="Ortiz-Santana B."/>
            <person name="Ovrebo C."/>
            <person name="Racz N."/>
            <person name="Riley R."/>
            <person name="Savchenko A."/>
            <person name="Shiryaev A."/>
            <person name="Soop K."/>
            <person name="Spirin V."/>
            <person name="Szebenyi C."/>
            <person name="Tomsovsky M."/>
            <person name="Tulloss R.E."/>
            <person name="Uehling J."/>
            <person name="Grigoriev I.V."/>
            <person name="Vagvolgyi C."/>
            <person name="Papp T."/>
            <person name="Martin F.M."/>
            <person name="Miettinen O."/>
            <person name="Hibbett D.S."/>
            <person name="Nagy L.G."/>
        </authorList>
    </citation>
    <scope>NUCLEOTIDE SEQUENCE [LARGE SCALE GENOMIC DNA]</scope>
    <source>
        <strain evidence="2 3">CBS 166.37</strain>
    </source>
</reference>
<feature type="compositionally biased region" description="Basic and acidic residues" evidence="1">
    <location>
        <begin position="75"/>
        <end position="97"/>
    </location>
</feature>
<feature type="compositionally biased region" description="Basic and acidic residues" evidence="1">
    <location>
        <begin position="200"/>
        <end position="215"/>
    </location>
</feature>
<dbReference type="GO" id="GO:0005634">
    <property type="term" value="C:nucleus"/>
    <property type="evidence" value="ECO:0007669"/>
    <property type="project" value="TreeGrafter"/>
</dbReference>
<evidence type="ECO:0000313" key="2">
    <source>
        <dbReference type="EMBL" id="TFK39705.1"/>
    </source>
</evidence>
<dbReference type="InterPro" id="IPR037647">
    <property type="entry name" value="HIRIP3"/>
</dbReference>
<name>A0A5C3M501_9AGAR</name>
<feature type="compositionally biased region" description="Basic and acidic residues" evidence="1">
    <location>
        <begin position="353"/>
        <end position="362"/>
    </location>
</feature>
<evidence type="ECO:0000256" key="1">
    <source>
        <dbReference type="SAM" id="MobiDB-lite"/>
    </source>
</evidence>
<dbReference type="OrthoDB" id="552755at2759"/>
<feature type="compositionally biased region" description="Acidic residues" evidence="1">
    <location>
        <begin position="144"/>
        <end position="154"/>
    </location>
</feature>
<dbReference type="PANTHER" id="PTHR15410:SF2">
    <property type="entry name" value="HIRA-INTERACTING PROTEIN 3"/>
    <property type="match status" value="1"/>
</dbReference>
<feature type="compositionally biased region" description="Basic and acidic residues" evidence="1">
    <location>
        <begin position="179"/>
        <end position="190"/>
    </location>
</feature>
<dbReference type="EMBL" id="ML213598">
    <property type="protein sequence ID" value="TFK39705.1"/>
    <property type="molecule type" value="Genomic_DNA"/>
</dbReference>
<feature type="compositionally biased region" description="Basic and acidic residues" evidence="1">
    <location>
        <begin position="155"/>
        <end position="169"/>
    </location>
</feature>
<feature type="region of interest" description="Disordered" evidence="1">
    <location>
        <begin position="331"/>
        <end position="398"/>
    </location>
</feature>
<organism evidence="2 3">
    <name type="scientific">Crucibulum laeve</name>
    <dbReference type="NCBI Taxonomy" id="68775"/>
    <lineage>
        <taxon>Eukaryota</taxon>
        <taxon>Fungi</taxon>
        <taxon>Dikarya</taxon>
        <taxon>Basidiomycota</taxon>
        <taxon>Agaricomycotina</taxon>
        <taxon>Agaricomycetes</taxon>
        <taxon>Agaricomycetidae</taxon>
        <taxon>Agaricales</taxon>
        <taxon>Agaricineae</taxon>
        <taxon>Nidulariaceae</taxon>
        <taxon>Crucibulum</taxon>
    </lineage>
</organism>
<dbReference type="STRING" id="68775.A0A5C3M501"/>
<feature type="compositionally biased region" description="Basic and acidic residues" evidence="1">
    <location>
        <begin position="114"/>
        <end position="140"/>
    </location>
</feature>
<feature type="compositionally biased region" description="Acidic residues" evidence="1">
    <location>
        <begin position="363"/>
        <end position="372"/>
    </location>
</feature>
<sequence>MAIPDISIIEAATRKLVHNAVKQGTTDQLTPRLIREQLEKQFSLEKGSLDEYKTRLKDVSKEALAEDPSPVSEAEEVKPKRITKKKSDAVVKAKEESISPPKSAAKRKVSATKAPKEKATEVKRRQRKDNKALKSDEHIPTSDVDMDEPQEDAEPVTKDPSESPPDDVKPPPSKRRKVVTSDEKEEDKPNHVKPTSSTSKAEKDMPEDEAMKSESELSVLIDEPPKRKRKSKATEKVSKATKKTSAKASVPLDKDEETIKRLKALVNACGVRKVWSKIFRDDPPKQQIKKLKEILAELGMTGRLSMEQAKVIKEKRELEKELEDVKQFEQAVVGRSSRGRNAVKQASMEEESSSEKDGRASEEDKDEDEDEEVGPRRKRPSNAARSIMAFLEDQSDSD</sequence>
<protein>
    <submittedName>
        <fullName evidence="2">Uncharacterized protein</fullName>
    </submittedName>
</protein>